<reference evidence="7" key="1">
    <citation type="submission" date="2025-08" db="UniProtKB">
        <authorList>
            <consortium name="Ensembl"/>
        </authorList>
    </citation>
    <scope>IDENTIFICATION</scope>
</reference>
<dbReference type="OMA" id="DEMQSAQ"/>
<feature type="domain" description="RING-type" evidence="5">
    <location>
        <begin position="12"/>
        <end position="55"/>
    </location>
</feature>
<evidence type="ECO:0000259" key="6">
    <source>
        <dbReference type="PROSITE" id="PS50119"/>
    </source>
</evidence>
<protein>
    <recommendedName>
        <fullName evidence="9">RING-type domain-containing protein</fullName>
    </recommendedName>
</protein>
<keyword evidence="1" id="KW-0479">Metal-binding</keyword>
<dbReference type="InterPro" id="IPR000315">
    <property type="entry name" value="Znf_B-box"/>
</dbReference>
<dbReference type="InterPro" id="IPR017907">
    <property type="entry name" value="Znf_RING_CS"/>
</dbReference>
<dbReference type="PANTHER" id="PTHR25465">
    <property type="entry name" value="B-BOX DOMAIN CONTAINING"/>
    <property type="match status" value="1"/>
</dbReference>
<feature type="domain" description="B box-type" evidence="6">
    <location>
        <begin position="144"/>
        <end position="184"/>
    </location>
</feature>
<keyword evidence="3" id="KW-0862">Zinc</keyword>
<dbReference type="Ensembl" id="ENSMMOT00000020134.1">
    <property type="protein sequence ID" value="ENSMMOP00000019801.1"/>
    <property type="gene ID" value="ENSMMOG00000015030.1"/>
</dbReference>
<evidence type="ECO:0000259" key="5">
    <source>
        <dbReference type="PROSITE" id="PS50089"/>
    </source>
</evidence>
<dbReference type="SUPFAM" id="SSF57850">
    <property type="entry name" value="RING/U-box"/>
    <property type="match status" value="1"/>
</dbReference>
<dbReference type="AlphaFoldDB" id="A0A3Q3XBL8"/>
<dbReference type="Gene3D" id="3.30.40.10">
    <property type="entry name" value="Zinc/RING finger domain, C3HC4 (zinc finger)"/>
    <property type="match status" value="1"/>
</dbReference>
<organism evidence="7 8">
    <name type="scientific">Mola mola</name>
    <name type="common">Ocean sunfish</name>
    <name type="synonym">Tetraodon mola</name>
    <dbReference type="NCBI Taxonomy" id="94237"/>
    <lineage>
        <taxon>Eukaryota</taxon>
        <taxon>Metazoa</taxon>
        <taxon>Chordata</taxon>
        <taxon>Craniata</taxon>
        <taxon>Vertebrata</taxon>
        <taxon>Euteleostomi</taxon>
        <taxon>Actinopterygii</taxon>
        <taxon>Neopterygii</taxon>
        <taxon>Teleostei</taxon>
        <taxon>Neoteleostei</taxon>
        <taxon>Acanthomorphata</taxon>
        <taxon>Eupercaria</taxon>
        <taxon>Tetraodontiformes</taxon>
        <taxon>Molidae</taxon>
        <taxon>Mola</taxon>
    </lineage>
</organism>
<evidence type="ECO:0000256" key="1">
    <source>
        <dbReference type="ARBA" id="ARBA00022723"/>
    </source>
</evidence>
<name>A0A3Q3XBL8_MOLML</name>
<proteinExistence type="predicted"/>
<evidence type="ECO:0008006" key="9">
    <source>
        <dbReference type="Google" id="ProtNLM"/>
    </source>
</evidence>
<dbReference type="SMART" id="SM00336">
    <property type="entry name" value="BBOX"/>
    <property type="match status" value="1"/>
</dbReference>
<sequence length="395" mass="45018">MAEMTELNVFSCSVCLNLLTDPVTTPCGHSYCMNCIQSFWDGEDEKEFHSCPLCRQTFSPRPVLHKNTMLAVLVEELKKTGLKAADDSNAGPEDVACDFCIDRKMKALKSCLVCLVSYCGKHLQPHYESPTFLKHKLVEPTKNLHENICSRHNEVMKMFCRTDKLCICYLCPVDEHKGHDTVSAAAERNDRQRDLEVSRQKIQQRTQDREKDVEVLQGEVQASAVMRTLKRSVVVKRELSQKAKLSIYRSIYVPTLTYGHELWVVTERMRSRIQAAEMSFLRRVAGLSLRDRVRSTDIREELRVEPLLLRVERSQLRWFGHLGRMPPGRLPGEVLRACPSGRRPRGRPRTSWRDYISRLAWERLGVPPEELVEVAGGGAGGISLLRLLPPRPGPG</sequence>
<dbReference type="Gene3D" id="3.30.160.60">
    <property type="entry name" value="Classic Zinc Finger"/>
    <property type="match status" value="1"/>
</dbReference>
<evidence type="ECO:0000313" key="7">
    <source>
        <dbReference type="Ensembl" id="ENSMMOP00000019801.1"/>
    </source>
</evidence>
<keyword evidence="2 4" id="KW-0863">Zinc-finger</keyword>
<dbReference type="InterPro" id="IPR013083">
    <property type="entry name" value="Znf_RING/FYVE/PHD"/>
</dbReference>
<dbReference type="PANTHER" id="PTHR25465:SF5">
    <property type="entry name" value="E3 UBIQUITIN_ISG15 LIGASE TRIM25-RELATED"/>
    <property type="match status" value="1"/>
</dbReference>
<evidence type="ECO:0000256" key="2">
    <source>
        <dbReference type="ARBA" id="ARBA00022771"/>
    </source>
</evidence>
<dbReference type="SUPFAM" id="SSF57845">
    <property type="entry name" value="B-box zinc-binding domain"/>
    <property type="match status" value="1"/>
</dbReference>
<reference evidence="7" key="2">
    <citation type="submission" date="2025-09" db="UniProtKB">
        <authorList>
            <consortium name="Ensembl"/>
        </authorList>
    </citation>
    <scope>IDENTIFICATION</scope>
</reference>
<keyword evidence="8" id="KW-1185">Reference proteome</keyword>
<dbReference type="PROSITE" id="PS50119">
    <property type="entry name" value="ZF_BBOX"/>
    <property type="match status" value="1"/>
</dbReference>
<accession>A0A3Q3XBL8</accession>
<dbReference type="Pfam" id="PF00643">
    <property type="entry name" value="zf-B_box"/>
    <property type="match status" value="1"/>
</dbReference>
<dbReference type="PROSITE" id="PS50089">
    <property type="entry name" value="ZF_RING_2"/>
    <property type="match status" value="1"/>
</dbReference>
<evidence type="ECO:0000313" key="8">
    <source>
        <dbReference type="Proteomes" id="UP000261620"/>
    </source>
</evidence>
<dbReference type="InterPro" id="IPR051051">
    <property type="entry name" value="E3_ubiq-ligase_TRIM/RNF"/>
</dbReference>
<evidence type="ECO:0000256" key="4">
    <source>
        <dbReference type="PROSITE-ProRule" id="PRU00024"/>
    </source>
</evidence>
<dbReference type="InterPro" id="IPR001841">
    <property type="entry name" value="Znf_RING"/>
</dbReference>
<dbReference type="Proteomes" id="UP000261620">
    <property type="component" value="Unplaced"/>
</dbReference>
<dbReference type="PROSITE" id="PS00518">
    <property type="entry name" value="ZF_RING_1"/>
    <property type="match status" value="1"/>
</dbReference>
<dbReference type="GO" id="GO:0008270">
    <property type="term" value="F:zinc ion binding"/>
    <property type="evidence" value="ECO:0007669"/>
    <property type="project" value="UniProtKB-KW"/>
</dbReference>
<evidence type="ECO:0000256" key="3">
    <source>
        <dbReference type="ARBA" id="ARBA00022833"/>
    </source>
</evidence>
<dbReference type="STRING" id="94237.ENSMMOP00000019801"/>
<dbReference type="Pfam" id="PF15227">
    <property type="entry name" value="zf-C3HC4_4"/>
    <property type="match status" value="1"/>
</dbReference>
<dbReference type="SMART" id="SM00184">
    <property type="entry name" value="RING"/>
    <property type="match status" value="1"/>
</dbReference>
<dbReference type="CDD" id="cd19769">
    <property type="entry name" value="Bbox2_TRIM16-like"/>
    <property type="match status" value="1"/>
</dbReference>